<comment type="caution">
    <text evidence="1">The sequence shown here is derived from an EMBL/GenBank/DDBJ whole genome shotgun (WGS) entry which is preliminary data.</text>
</comment>
<sequence>MNILECIGRQLTLHKSLFIMFQLATISTVFGCGVLPAGQGSTRNFTVTGFTLPVAMAYPTAPTVQAVVPGIATSEAGAMGFVQRLVMQTVFDVLGSQARSALLSDAVISTILNQLTVAVTYAPLMCPNVRLSVMDVNPLAMMSTACIIIDNTVTAICTTMGKRWHVSCHCNRMRW</sequence>
<proteinExistence type="predicted"/>
<reference evidence="1" key="1">
    <citation type="submission" date="2021-06" db="EMBL/GenBank/DDBJ databases">
        <title>Parelaphostrongylus tenuis whole genome reference sequence.</title>
        <authorList>
            <person name="Garwood T.J."/>
            <person name="Larsen P.A."/>
            <person name="Fountain-Jones N.M."/>
            <person name="Garbe J.R."/>
            <person name="Macchietto M.G."/>
            <person name="Kania S.A."/>
            <person name="Gerhold R.W."/>
            <person name="Richards J.E."/>
            <person name="Wolf T.M."/>
        </authorList>
    </citation>
    <scope>NUCLEOTIDE SEQUENCE</scope>
    <source>
        <strain evidence="1">MNPRO001-30</strain>
        <tissue evidence="1">Meninges</tissue>
    </source>
</reference>
<gene>
    <name evidence="1" type="ORF">KIN20_013453</name>
</gene>
<evidence type="ECO:0000313" key="2">
    <source>
        <dbReference type="Proteomes" id="UP001196413"/>
    </source>
</evidence>
<name>A0AAD5QML9_PARTN</name>
<organism evidence="1 2">
    <name type="scientific">Parelaphostrongylus tenuis</name>
    <name type="common">Meningeal worm</name>
    <dbReference type="NCBI Taxonomy" id="148309"/>
    <lineage>
        <taxon>Eukaryota</taxon>
        <taxon>Metazoa</taxon>
        <taxon>Ecdysozoa</taxon>
        <taxon>Nematoda</taxon>
        <taxon>Chromadorea</taxon>
        <taxon>Rhabditida</taxon>
        <taxon>Rhabditina</taxon>
        <taxon>Rhabditomorpha</taxon>
        <taxon>Strongyloidea</taxon>
        <taxon>Metastrongylidae</taxon>
        <taxon>Parelaphostrongylus</taxon>
    </lineage>
</organism>
<dbReference type="Proteomes" id="UP001196413">
    <property type="component" value="Unassembled WGS sequence"/>
</dbReference>
<dbReference type="AlphaFoldDB" id="A0AAD5QML9"/>
<keyword evidence="2" id="KW-1185">Reference proteome</keyword>
<evidence type="ECO:0000313" key="1">
    <source>
        <dbReference type="EMBL" id="KAJ1355887.1"/>
    </source>
</evidence>
<dbReference type="EMBL" id="JAHQIW010002638">
    <property type="protein sequence ID" value="KAJ1355887.1"/>
    <property type="molecule type" value="Genomic_DNA"/>
</dbReference>
<accession>A0AAD5QML9</accession>
<protein>
    <submittedName>
        <fullName evidence="1">Uncharacterized protein</fullName>
    </submittedName>
</protein>